<accession>A0A4R3J7N4</accession>
<comment type="cofactor">
    <cofactor evidence="1">
        <name>Zn(2+)</name>
        <dbReference type="ChEBI" id="CHEBI:29105"/>
    </cofactor>
</comment>
<feature type="domain" description="Peptidase M14" evidence="3">
    <location>
        <begin position="104"/>
        <end position="374"/>
    </location>
</feature>
<dbReference type="InterPro" id="IPR040626">
    <property type="entry name" value="Pepdidase_M14_N"/>
</dbReference>
<evidence type="ECO:0000313" key="4">
    <source>
        <dbReference type="EMBL" id="TCS60906.1"/>
    </source>
</evidence>
<keyword evidence="5" id="KW-1185">Reference proteome</keyword>
<proteinExistence type="inferred from homology"/>
<dbReference type="GO" id="GO:0006508">
    <property type="term" value="P:proteolysis"/>
    <property type="evidence" value="ECO:0007669"/>
    <property type="project" value="InterPro"/>
</dbReference>
<organism evidence="4 5">
    <name type="scientific">Varunaivibrio sulfuroxidans</name>
    <dbReference type="NCBI Taxonomy" id="1773489"/>
    <lineage>
        <taxon>Bacteria</taxon>
        <taxon>Pseudomonadati</taxon>
        <taxon>Pseudomonadota</taxon>
        <taxon>Alphaproteobacteria</taxon>
        <taxon>Rhodospirillales</taxon>
        <taxon>Magnetovibrionaceae</taxon>
        <taxon>Varunaivibrio</taxon>
    </lineage>
</organism>
<gene>
    <name evidence="4" type="ORF">EDD55_10966</name>
</gene>
<comment type="caution">
    <text evidence="4">The sequence shown here is derived from an EMBL/GenBank/DDBJ whole genome shotgun (WGS) entry which is preliminary data.</text>
</comment>
<dbReference type="Pfam" id="PF00246">
    <property type="entry name" value="Peptidase_M14"/>
    <property type="match status" value="1"/>
</dbReference>
<sequence length="379" mass="42706">MHISSAFDGGNIHCLHCTDPSDIQLEINRDNGSDFYQWFYFRLSGAQNTTCVMKIANAGGAAYPKGWENYQAAASYDREHWFRVPTRFDGETLTLRHTPTFDSVYYAYFAPYPMSRHGDLIADAQMSPLTQDYVLGETLDGQDIDLLKIGTAGPGKKVCWVIARQHPGETMAEWWMEGFLSRLLDADDAIARAVVDRAVFYVVPNMNPDGARRGHLRTNACGANLNREWQDPTAERSPEVLLVRQKMQETGVDFCLDVHGDETLPYNFIAGPEGTPAWDDRRDLLLQGYKDALRRVNPDFQTRIGYERDAPGKANMTLCTNWVAETFRCLAMTLEMPFKDSAITPNPEEGWSPERSRKLGASCLDALYAVINRLHDEGA</sequence>
<evidence type="ECO:0000256" key="2">
    <source>
        <dbReference type="PROSITE-ProRule" id="PRU01379"/>
    </source>
</evidence>
<dbReference type="CDD" id="cd06234">
    <property type="entry name" value="M14_PaCCP-like"/>
    <property type="match status" value="1"/>
</dbReference>
<dbReference type="PANTHER" id="PTHR12756">
    <property type="entry name" value="CYTOSOLIC CARBOXYPEPTIDASE"/>
    <property type="match status" value="1"/>
</dbReference>
<reference evidence="4 5" key="1">
    <citation type="submission" date="2019-03" db="EMBL/GenBank/DDBJ databases">
        <title>Genomic Encyclopedia of Type Strains, Phase IV (KMG-IV): sequencing the most valuable type-strain genomes for metagenomic binning, comparative biology and taxonomic classification.</title>
        <authorList>
            <person name="Goeker M."/>
        </authorList>
    </citation>
    <scope>NUCLEOTIDE SEQUENCE [LARGE SCALE GENOMIC DNA]</scope>
    <source>
        <strain evidence="4 5">DSM 101688</strain>
    </source>
</reference>
<dbReference type="OrthoDB" id="5490902at2"/>
<dbReference type="Proteomes" id="UP000295304">
    <property type="component" value="Unassembled WGS sequence"/>
</dbReference>
<dbReference type="Pfam" id="PF18027">
    <property type="entry name" value="Pepdidase_M14_N"/>
    <property type="match status" value="1"/>
</dbReference>
<evidence type="ECO:0000256" key="1">
    <source>
        <dbReference type="ARBA" id="ARBA00001947"/>
    </source>
</evidence>
<dbReference type="InterPro" id="IPR050821">
    <property type="entry name" value="Cytosolic_carboxypeptidase"/>
</dbReference>
<dbReference type="EMBL" id="SLZW01000009">
    <property type="protein sequence ID" value="TCS60906.1"/>
    <property type="molecule type" value="Genomic_DNA"/>
</dbReference>
<dbReference type="SUPFAM" id="SSF53187">
    <property type="entry name" value="Zn-dependent exopeptidases"/>
    <property type="match status" value="1"/>
</dbReference>
<dbReference type="AlphaFoldDB" id="A0A4R3J7N4"/>
<name>A0A4R3J7N4_9PROT</name>
<dbReference type="InterPro" id="IPR000834">
    <property type="entry name" value="Peptidase_M14"/>
</dbReference>
<comment type="similarity">
    <text evidence="2">Belongs to the peptidase M14 family.</text>
</comment>
<dbReference type="Gene3D" id="2.60.40.3120">
    <property type="match status" value="1"/>
</dbReference>
<dbReference type="GO" id="GO:0008270">
    <property type="term" value="F:zinc ion binding"/>
    <property type="evidence" value="ECO:0007669"/>
    <property type="project" value="InterPro"/>
</dbReference>
<evidence type="ECO:0000313" key="5">
    <source>
        <dbReference type="Proteomes" id="UP000295304"/>
    </source>
</evidence>
<dbReference type="PROSITE" id="PS52035">
    <property type="entry name" value="PEPTIDASE_M14"/>
    <property type="match status" value="1"/>
</dbReference>
<dbReference type="GO" id="GO:0004181">
    <property type="term" value="F:metallocarboxypeptidase activity"/>
    <property type="evidence" value="ECO:0007669"/>
    <property type="project" value="InterPro"/>
</dbReference>
<dbReference type="PANTHER" id="PTHR12756:SF11">
    <property type="entry name" value="CYTOSOLIC CARBOXYPEPTIDASE 1"/>
    <property type="match status" value="1"/>
</dbReference>
<evidence type="ECO:0000259" key="3">
    <source>
        <dbReference type="PROSITE" id="PS52035"/>
    </source>
</evidence>
<dbReference type="Gene3D" id="3.40.630.10">
    <property type="entry name" value="Zn peptidases"/>
    <property type="match status" value="1"/>
</dbReference>
<feature type="active site" description="Proton donor/acceptor" evidence="2">
    <location>
        <position position="335"/>
    </location>
</feature>
<dbReference type="RefSeq" id="WP_132939731.1">
    <property type="nucleotide sequence ID" value="NZ_CP119676.1"/>
</dbReference>
<protein>
    <submittedName>
        <fullName evidence="4">Murein tripeptide amidase MpaA</fullName>
    </submittedName>
</protein>